<evidence type="ECO:0000313" key="1">
    <source>
        <dbReference type="EMBL" id="GIY08411.1"/>
    </source>
</evidence>
<accession>A0AAV4QJZ8</accession>
<comment type="caution">
    <text evidence="1">The sequence shown here is derived from an EMBL/GenBank/DDBJ whole genome shotgun (WGS) entry which is preliminary data.</text>
</comment>
<dbReference type="AlphaFoldDB" id="A0AAV4QJZ8"/>
<name>A0AAV4QJZ8_CAEEX</name>
<organism evidence="1 2">
    <name type="scientific">Caerostris extrusa</name>
    <name type="common">Bark spider</name>
    <name type="synonym">Caerostris bankana</name>
    <dbReference type="NCBI Taxonomy" id="172846"/>
    <lineage>
        <taxon>Eukaryota</taxon>
        <taxon>Metazoa</taxon>
        <taxon>Ecdysozoa</taxon>
        <taxon>Arthropoda</taxon>
        <taxon>Chelicerata</taxon>
        <taxon>Arachnida</taxon>
        <taxon>Araneae</taxon>
        <taxon>Araneomorphae</taxon>
        <taxon>Entelegynae</taxon>
        <taxon>Araneoidea</taxon>
        <taxon>Araneidae</taxon>
        <taxon>Caerostris</taxon>
    </lineage>
</organism>
<dbReference type="Proteomes" id="UP001054945">
    <property type="component" value="Unassembled WGS sequence"/>
</dbReference>
<dbReference type="EMBL" id="BPLR01006242">
    <property type="protein sequence ID" value="GIY08411.1"/>
    <property type="molecule type" value="Genomic_DNA"/>
</dbReference>
<keyword evidence="2" id="KW-1185">Reference proteome</keyword>
<reference evidence="1 2" key="1">
    <citation type="submission" date="2021-06" db="EMBL/GenBank/DDBJ databases">
        <title>Caerostris extrusa draft genome.</title>
        <authorList>
            <person name="Kono N."/>
            <person name="Arakawa K."/>
        </authorList>
    </citation>
    <scope>NUCLEOTIDE SEQUENCE [LARGE SCALE GENOMIC DNA]</scope>
</reference>
<evidence type="ECO:0000313" key="2">
    <source>
        <dbReference type="Proteomes" id="UP001054945"/>
    </source>
</evidence>
<sequence>MCGTAEDSYRAFAECILGKKWLINGRVLLFLLPKHRCDCQKTDVPAGEALVVVLRVDLEIVRCDHLPRIPNQTPADEKEITNGKKNTPIFTTCVSGMP</sequence>
<proteinExistence type="predicted"/>
<protein>
    <submittedName>
        <fullName evidence="1">Uncharacterized protein</fullName>
    </submittedName>
</protein>
<gene>
    <name evidence="1" type="ORF">CEXT_166111</name>
</gene>